<feature type="compositionally biased region" description="Basic and acidic residues" evidence="1">
    <location>
        <begin position="7"/>
        <end position="21"/>
    </location>
</feature>
<evidence type="ECO:0000256" key="1">
    <source>
        <dbReference type="SAM" id="MobiDB-lite"/>
    </source>
</evidence>
<organism evidence="2 3">
    <name type="scientific">Trichophyton verrucosum (strain HKI 0517)</name>
    <dbReference type="NCBI Taxonomy" id="663202"/>
    <lineage>
        <taxon>Eukaryota</taxon>
        <taxon>Fungi</taxon>
        <taxon>Dikarya</taxon>
        <taxon>Ascomycota</taxon>
        <taxon>Pezizomycotina</taxon>
        <taxon>Eurotiomycetes</taxon>
        <taxon>Eurotiomycetidae</taxon>
        <taxon>Onygenales</taxon>
        <taxon>Arthrodermataceae</taxon>
        <taxon>Trichophyton</taxon>
    </lineage>
</organism>
<proteinExistence type="predicted"/>
<comment type="caution">
    <text evidence="2">The sequence shown here is derived from an EMBL/GenBank/DDBJ whole genome shotgun (WGS) entry which is preliminary data.</text>
</comment>
<evidence type="ECO:0000313" key="2">
    <source>
        <dbReference type="EMBL" id="EFE42880.1"/>
    </source>
</evidence>
<dbReference type="EMBL" id="ACYE01000121">
    <property type="protein sequence ID" value="EFE42880.1"/>
    <property type="molecule type" value="Genomic_DNA"/>
</dbReference>
<dbReference type="HOGENOM" id="CLU_1653416_0_0_1"/>
<feature type="compositionally biased region" description="Basic and acidic residues" evidence="1">
    <location>
        <begin position="29"/>
        <end position="45"/>
    </location>
</feature>
<protein>
    <submittedName>
        <fullName evidence="2">Uncharacterized protein</fullName>
    </submittedName>
</protein>
<dbReference type="AlphaFoldDB" id="D4D5H8"/>
<gene>
    <name evidence="2" type="ORF">TRV_02348</name>
</gene>
<dbReference type="RefSeq" id="XP_003023498.1">
    <property type="nucleotide sequence ID" value="XM_003023452.1"/>
</dbReference>
<dbReference type="KEGG" id="tve:TRV_02348"/>
<accession>D4D5H8</accession>
<sequence>MNDCSSTEEKGGKNASEGKGEEGEEEEEASCKRGEGEAEEKKRKALEGWPAILLIEACWKNSPWSLVHGWQPGGCAWARSTSVPDTLALCTEYIRPRYSVHRGGSHDDDGQQQAQRVKQPSSCAEPVEHAKRIRRGAIVQGEEEEDEEGVSLPSTSAEGA</sequence>
<dbReference type="GeneID" id="9583518"/>
<evidence type="ECO:0000313" key="3">
    <source>
        <dbReference type="Proteomes" id="UP000008383"/>
    </source>
</evidence>
<dbReference type="Proteomes" id="UP000008383">
    <property type="component" value="Unassembled WGS sequence"/>
</dbReference>
<reference evidence="3" key="1">
    <citation type="journal article" date="2011" name="Genome Biol.">
        <title>Comparative and functional genomics provide insights into the pathogenicity of dermatophytic fungi.</title>
        <authorList>
            <person name="Burmester A."/>
            <person name="Shelest E."/>
            <person name="Gloeckner G."/>
            <person name="Heddergott C."/>
            <person name="Schindler S."/>
            <person name="Staib P."/>
            <person name="Heidel A."/>
            <person name="Felder M."/>
            <person name="Petzold A."/>
            <person name="Szafranski K."/>
            <person name="Feuermann M."/>
            <person name="Pedruzzi I."/>
            <person name="Priebe S."/>
            <person name="Groth M."/>
            <person name="Winkler R."/>
            <person name="Li W."/>
            <person name="Kniemeyer O."/>
            <person name="Schroeckh V."/>
            <person name="Hertweck C."/>
            <person name="Hube B."/>
            <person name="White T.C."/>
            <person name="Platzer M."/>
            <person name="Guthke R."/>
            <person name="Heitman J."/>
            <person name="Woestemeyer J."/>
            <person name="Zipfel P.F."/>
            <person name="Monod M."/>
            <person name="Brakhage A.A."/>
        </authorList>
    </citation>
    <scope>NUCLEOTIDE SEQUENCE [LARGE SCALE GENOMIC DNA]</scope>
    <source>
        <strain evidence="3">HKI 0517</strain>
    </source>
</reference>
<feature type="region of interest" description="Disordered" evidence="1">
    <location>
        <begin position="1"/>
        <end position="45"/>
    </location>
</feature>
<feature type="region of interest" description="Disordered" evidence="1">
    <location>
        <begin position="99"/>
        <end position="160"/>
    </location>
</feature>
<keyword evidence="3" id="KW-1185">Reference proteome</keyword>
<name>D4D5H8_TRIVH</name>
<feature type="compositionally biased region" description="Polar residues" evidence="1">
    <location>
        <begin position="111"/>
        <end position="122"/>
    </location>
</feature>